<name>A0A2P5B856_PARAD</name>
<evidence type="ECO:0000313" key="2">
    <source>
        <dbReference type="Proteomes" id="UP000237105"/>
    </source>
</evidence>
<comment type="caution">
    <text evidence="1">The sequence shown here is derived from an EMBL/GenBank/DDBJ whole genome shotgun (WGS) entry which is preliminary data.</text>
</comment>
<dbReference type="Proteomes" id="UP000237105">
    <property type="component" value="Unassembled WGS sequence"/>
</dbReference>
<keyword evidence="2" id="KW-1185">Reference proteome</keyword>
<protein>
    <submittedName>
        <fullName evidence="1">Uncharacterized protein</fullName>
    </submittedName>
</protein>
<sequence length="24" mass="2662">MYLSLIGRLLLTGENIVLLTVNES</sequence>
<organism evidence="1 2">
    <name type="scientific">Parasponia andersonii</name>
    <name type="common">Sponia andersonii</name>
    <dbReference type="NCBI Taxonomy" id="3476"/>
    <lineage>
        <taxon>Eukaryota</taxon>
        <taxon>Viridiplantae</taxon>
        <taxon>Streptophyta</taxon>
        <taxon>Embryophyta</taxon>
        <taxon>Tracheophyta</taxon>
        <taxon>Spermatophyta</taxon>
        <taxon>Magnoliopsida</taxon>
        <taxon>eudicotyledons</taxon>
        <taxon>Gunneridae</taxon>
        <taxon>Pentapetalae</taxon>
        <taxon>rosids</taxon>
        <taxon>fabids</taxon>
        <taxon>Rosales</taxon>
        <taxon>Cannabaceae</taxon>
        <taxon>Parasponia</taxon>
    </lineage>
</organism>
<gene>
    <name evidence="1" type="ORF">PanWU01x14_263090</name>
</gene>
<proteinExistence type="predicted"/>
<dbReference type="EMBL" id="JXTB01000341">
    <property type="protein sequence ID" value="PON44936.1"/>
    <property type="molecule type" value="Genomic_DNA"/>
</dbReference>
<evidence type="ECO:0000313" key="1">
    <source>
        <dbReference type="EMBL" id="PON44936.1"/>
    </source>
</evidence>
<dbReference type="AlphaFoldDB" id="A0A2P5B856"/>
<accession>A0A2P5B856</accession>
<reference evidence="2" key="1">
    <citation type="submission" date="2016-06" db="EMBL/GenBank/DDBJ databases">
        <title>Parallel loss of symbiosis genes in relatives of nitrogen-fixing non-legume Parasponia.</title>
        <authorList>
            <person name="Van Velzen R."/>
            <person name="Holmer R."/>
            <person name="Bu F."/>
            <person name="Rutten L."/>
            <person name="Van Zeijl A."/>
            <person name="Liu W."/>
            <person name="Santuari L."/>
            <person name="Cao Q."/>
            <person name="Sharma T."/>
            <person name="Shen D."/>
            <person name="Roswanjaya Y."/>
            <person name="Wardhani T."/>
            <person name="Kalhor M.S."/>
            <person name="Jansen J."/>
            <person name="Van den Hoogen J."/>
            <person name="Gungor B."/>
            <person name="Hartog M."/>
            <person name="Hontelez J."/>
            <person name="Verver J."/>
            <person name="Yang W.-C."/>
            <person name="Schijlen E."/>
            <person name="Repin R."/>
            <person name="Schilthuizen M."/>
            <person name="Schranz E."/>
            <person name="Heidstra R."/>
            <person name="Miyata K."/>
            <person name="Fedorova E."/>
            <person name="Kohlen W."/>
            <person name="Bisseling T."/>
            <person name="Smit S."/>
            <person name="Geurts R."/>
        </authorList>
    </citation>
    <scope>NUCLEOTIDE SEQUENCE [LARGE SCALE GENOMIC DNA]</scope>
    <source>
        <strain evidence="2">cv. WU1-14</strain>
    </source>
</reference>